<evidence type="ECO:0000259" key="7">
    <source>
        <dbReference type="Pfam" id="PF19047"/>
    </source>
</evidence>
<feature type="coiled-coil region" evidence="4">
    <location>
        <begin position="247"/>
        <end position="405"/>
    </location>
</feature>
<feature type="coiled-coil region" evidence="4">
    <location>
        <begin position="484"/>
        <end position="531"/>
    </location>
</feature>
<organism evidence="8 9">
    <name type="scientific">Ephemerocybe angulata</name>
    <dbReference type="NCBI Taxonomy" id="980116"/>
    <lineage>
        <taxon>Eukaryota</taxon>
        <taxon>Fungi</taxon>
        <taxon>Dikarya</taxon>
        <taxon>Basidiomycota</taxon>
        <taxon>Agaricomycotina</taxon>
        <taxon>Agaricomycetes</taxon>
        <taxon>Agaricomycetidae</taxon>
        <taxon>Agaricales</taxon>
        <taxon>Agaricineae</taxon>
        <taxon>Psathyrellaceae</taxon>
        <taxon>Ephemerocybe</taxon>
    </lineage>
</organism>
<dbReference type="GO" id="GO:0051959">
    <property type="term" value="F:dynein light intermediate chain binding"/>
    <property type="evidence" value="ECO:0007669"/>
    <property type="project" value="TreeGrafter"/>
</dbReference>
<comment type="subcellular location">
    <subcellularLocation>
        <location evidence="1">Cytoplasm</location>
    </subcellularLocation>
</comment>
<feature type="coiled-coil region" evidence="4">
    <location>
        <begin position="709"/>
        <end position="770"/>
    </location>
</feature>
<evidence type="ECO:0000256" key="5">
    <source>
        <dbReference type="SAM" id="MobiDB-lite"/>
    </source>
</evidence>
<dbReference type="InterPro" id="IPR008636">
    <property type="entry name" value="Hook_C"/>
</dbReference>
<feature type="coiled-coil region" evidence="4">
    <location>
        <begin position="182"/>
        <end position="209"/>
    </location>
</feature>
<reference evidence="8 9" key="1">
    <citation type="submission" date="2020-07" db="EMBL/GenBank/DDBJ databases">
        <title>Comparative genomics of pyrophilous fungi reveals a link between fire events and developmental genes.</title>
        <authorList>
            <consortium name="DOE Joint Genome Institute"/>
            <person name="Steindorff A.S."/>
            <person name="Carver A."/>
            <person name="Calhoun S."/>
            <person name="Stillman K."/>
            <person name="Liu H."/>
            <person name="Lipzen A."/>
            <person name="Pangilinan J."/>
            <person name="Labutti K."/>
            <person name="Bruns T.D."/>
            <person name="Grigoriev I.V."/>
        </authorList>
    </citation>
    <scope>NUCLEOTIDE SEQUENCE [LARGE SCALE GENOMIC DNA]</scope>
    <source>
        <strain evidence="8 9">CBS 144469</strain>
    </source>
</reference>
<name>A0A8H6IJH0_9AGAR</name>
<comment type="caution">
    <text evidence="8">The sequence shown here is derived from an EMBL/GenBank/DDBJ whole genome shotgun (WGS) entry which is preliminary data.</text>
</comment>
<dbReference type="GO" id="GO:0005737">
    <property type="term" value="C:cytoplasm"/>
    <property type="evidence" value="ECO:0007669"/>
    <property type="project" value="UniProtKB-SubCell"/>
</dbReference>
<dbReference type="Pfam" id="PF05622">
    <property type="entry name" value="HOOK"/>
    <property type="match status" value="1"/>
</dbReference>
<dbReference type="PANTHER" id="PTHR18947">
    <property type="entry name" value="HOOK PROTEINS"/>
    <property type="match status" value="1"/>
</dbReference>
<dbReference type="GO" id="GO:0031122">
    <property type="term" value="P:cytoplasmic microtubule organization"/>
    <property type="evidence" value="ECO:0007669"/>
    <property type="project" value="InterPro"/>
</dbReference>
<evidence type="ECO:0000256" key="2">
    <source>
        <dbReference type="ARBA" id="ARBA00022490"/>
    </source>
</evidence>
<dbReference type="SUPFAM" id="SSF116907">
    <property type="entry name" value="Hook domain"/>
    <property type="match status" value="1"/>
</dbReference>
<evidence type="ECO:0000256" key="4">
    <source>
        <dbReference type="SAM" id="Coils"/>
    </source>
</evidence>
<evidence type="ECO:0000256" key="1">
    <source>
        <dbReference type="ARBA" id="ARBA00004496"/>
    </source>
</evidence>
<feature type="compositionally biased region" description="Polar residues" evidence="5">
    <location>
        <begin position="427"/>
        <end position="460"/>
    </location>
</feature>
<dbReference type="AlphaFoldDB" id="A0A8H6IJH0"/>
<feature type="domain" description="HOOK N-terminal" evidence="7">
    <location>
        <begin position="11"/>
        <end position="150"/>
    </location>
</feature>
<dbReference type="InterPro" id="IPR036872">
    <property type="entry name" value="CH_dom_sf"/>
</dbReference>
<keyword evidence="3 4" id="KW-0175">Coiled coil</keyword>
<dbReference type="GO" id="GO:0008017">
    <property type="term" value="F:microtubule binding"/>
    <property type="evidence" value="ECO:0007669"/>
    <property type="project" value="InterPro"/>
</dbReference>
<evidence type="ECO:0000313" key="8">
    <source>
        <dbReference type="EMBL" id="KAF6764971.1"/>
    </source>
</evidence>
<dbReference type="GO" id="GO:0005815">
    <property type="term" value="C:microtubule organizing center"/>
    <property type="evidence" value="ECO:0007669"/>
    <property type="project" value="TreeGrafter"/>
</dbReference>
<protein>
    <submittedName>
        <fullName evidence="8">HOOK protein-domain-containing protein</fullName>
    </submittedName>
</protein>
<feature type="domain" description="Hook C-terminal" evidence="6">
    <location>
        <begin position="254"/>
        <end position="437"/>
    </location>
</feature>
<evidence type="ECO:0000259" key="6">
    <source>
        <dbReference type="Pfam" id="PF05622"/>
    </source>
</evidence>
<sequence length="820" mass="93682">MAPEQTQRKELEAFINFFKTFELSRPLTTASDLNDGTVFFDILSLVDDVYFRQPRPSAQPAESWVLRFSALKRLYRLMTQYFADVLQKPTTSLDVPDLQAIAKDNDVTAVLGLCRLTVVIGVQCESNTEFIAKIQGLSEADQHILMKAIEQVMGKIGVVENLEIGEPGMTEDDHYYRVQSERSQLFLEKESLEKMYRELVEQHRQLQTAHDDVVSEKDEALSQLRVSRNEVDVRRNDKADVMLRAELDRVRVDLQKSEDNLAMAESELDKNATLVADLRRKVDELQEVADEAAKLKDQLDEYRHAADKLQKTENVMQKYKKKLQESADLRQQLKAIEQQNSDLVNKNAALEEDYRKVAAFKPLMESYKSQISDLESKNSSRNQEMETLRFELDQTKTKLKIAQEERLKDAESLELYQERVRELELTSSNVRSLNRSTSSRATLDSTTSEDFPAVTPTSPSMDMDHATGHGLGEELDDAIAGRTTTDLKLQIKKLERELERVKKNEADTSRILVLENLLEDATRAKSRYEADYLTAHREKLMLQRDLDEIRSGKSLGDGPEAAIALRQRLNESVEQLDTLRKEHAELEVKYDTASRELTIAKSDLTLVNKDQLDILASLRESVNEDKIELEADVERLKKQNKELNEKNRLQLEQVNALLMDKMNLQTEGIGHREKLLNELNSALPGNVPEEFRKRWLSLHEDSVAQKETIKSLNEKLVKAKQLVKDGNAANLSVASQTASGEAEANFRSQVKLLEEDIVRQKAKLAECQARYAREHELMLSCIHNIGMKNVRHQLTAPPKVEKTSFLGIHRSSSSHILRRS</sequence>
<dbReference type="InterPro" id="IPR043936">
    <property type="entry name" value="HOOK_N"/>
</dbReference>
<evidence type="ECO:0000313" key="9">
    <source>
        <dbReference type="Proteomes" id="UP000521943"/>
    </source>
</evidence>
<feature type="region of interest" description="Disordered" evidence="5">
    <location>
        <begin position="427"/>
        <end position="461"/>
    </location>
</feature>
<keyword evidence="2" id="KW-0963">Cytoplasm</keyword>
<gene>
    <name evidence="8" type="ORF">DFP72DRAFT_869689</name>
</gene>
<evidence type="ECO:0000256" key="3">
    <source>
        <dbReference type="ARBA" id="ARBA00023054"/>
    </source>
</evidence>
<accession>A0A8H6IJH0</accession>
<dbReference type="PANTHER" id="PTHR18947:SF28">
    <property type="entry name" value="GIRDIN, ISOFORM A"/>
    <property type="match status" value="1"/>
</dbReference>
<dbReference type="CDD" id="cd22211">
    <property type="entry name" value="HkD_SF"/>
    <property type="match status" value="1"/>
</dbReference>
<dbReference type="Pfam" id="PF19047">
    <property type="entry name" value="HOOK_N"/>
    <property type="match status" value="1"/>
</dbReference>
<dbReference type="OrthoDB" id="49395at2759"/>
<feature type="coiled-coil region" evidence="4">
    <location>
        <begin position="562"/>
        <end position="653"/>
    </location>
</feature>
<keyword evidence="9" id="KW-1185">Reference proteome</keyword>
<dbReference type="EMBL" id="JACGCI010000003">
    <property type="protein sequence ID" value="KAF6764971.1"/>
    <property type="molecule type" value="Genomic_DNA"/>
</dbReference>
<dbReference type="GO" id="GO:0030705">
    <property type="term" value="P:cytoskeleton-dependent intracellular transport"/>
    <property type="evidence" value="ECO:0007669"/>
    <property type="project" value="InterPro"/>
</dbReference>
<proteinExistence type="predicted"/>
<dbReference type="Gene3D" id="1.10.418.10">
    <property type="entry name" value="Calponin-like domain"/>
    <property type="match status" value="1"/>
</dbReference>
<dbReference type="Proteomes" id="UP000521943">
    <property type="component" value="Unassembled WGS sequence"/>
</dbReference>